<keyword evidence="1" id="KW-0472">Membrane</keyword>
<dbReference type="RefSeq" id="WP_188336519.1">
    <property type="nucleotide sequence ID" value="NZ_CP061281.1"/>
</dbReference>
<dbReference type="KEGG" id="sxn:IAG42_09110"/>
<dbReference type="EMBL" id="CP061281">
    <property type="protein sequence ID" value="QNS03768.1"/>
    <property type="molecule type" value="Genomic_DNA"/>
</dbReference>
<proteinExistence type="predicted"/>
<organism evidence="2 3">
    <name type="scientific">Streptomyces xanthii</name>
    <dbReference type="NCBI Taxonomy" id="2768069"/>
    <lineage>
        <taxon>Bacteria</taxon>
        <taxon>Bacillati</taxon>
        <taxon>Actinomycetota</taxon>
        <taxon>Actinomycetes</taxon>
        <taxon>Kitasatosporales</taxon>
        <taxon>Streptomycetaceae</taxon>
        <taxon>Streptomyces</taxon>
    </lineage>
</organism>
<keyword evidence="1" id="KW-1133">Transmembrane helix</keyword>
<sequence>MKHYGDREPQDSGVRLGDRSEELAALNDRSRGLTTTLVWLLAFMIGASCLALLGVTMVGTAARVTPWQVGASVLGLVADGGVVILLVRSRRRESWLLLLGAGGLGLACSAVMAFAGTL</sequence>
<feature type="transmembrane region" description="Helical" evidence="1">
    <location>
        <begin position="37"/>
        <end position="61"/>
    </location>
</feature>
<reference evidence="2 3" key="1">
    <citation type="submission" date="2020-09" db="EMBL/GenBank/DDBJ databases">
        <title>A novel species.</title>
        <authorList>
            <person name="Gao J."/>
        </authorList>
    </citation>
    <scope>NUCLEOTIDE SEQUENCE [LARGE SCALE GENOMIC DNA]</scope>
    <source>
        <strain evidence="2 3">CRXT-Y-14</strain>
    </source>
</reference>
<name>A0A7H1B4W3_9ACTN</name>
<accession>A0A7H1B4W3</accession>
<protein>
    <submittedName>
        <fullName evidence="2">Uncharacterized protein</fullName>
    </submittedName>
</protein>
<dbReference type="Proteomes" id="UP000516428">
    <property type="component" value="Chromosome"/>
</dbReference>
<evidence type="ECO:0000313" key="3">
    <source>
        <dbReference type="Proteomes" id="UP000516428"/>
    </source>
</evidence>
<evidence type="ECO:0000313" key="2">
    <source>
        <dbReference type="EMBL" id="QNS03768.1"/>
    </source>
</evidence>
<keyword evidence="3" id="KW-1185">Reference proteome</keyword>
<feature type="transmembrane region" description="Helical" evidence="1">
    <location>
        <begin position="67"/>
        <end position="87"/>
    </location>
</feature>
<keyword evidence="1" id="KW-0812">Transmembrane</keyword>
<evidence type="ECO:0000256" key="1">
    <source>
        <dbReference type="SAM" id="Phobius"/>
    </source>
</evidence>
<dbReference type="AlphaFoldDB" id="A0A7H1B4W3"/>
<gene>
    <name evidence="2" type="ORF">IAG42_09110</name>
</gene>
<feature type="transmembrane region" description="Helical" evidence="1">
    <location>
        <begin position="94"/>
        <end position="115"/>
    </location>
</feature>